<feature type="compositionally biased region" description="Basic residues" evidence="1">
    <location>
        <begin position="177"/>
        <end position="190"/>
    </location>
</feature>
<sequence length="255" mass="28275">MSPQSDLANGTCRSKVTSPSDLMVLKMGKTKPYEILLGPCDTFHSIDNKYYHRIGTSNSYTVSDPRHWKSTGDKLPIGKEHIGSCSFIETKDPETLPNLSEYSPSSTEDADVSKSSKMIARIAGRDKHSVGEGITQCQVHDSGRFRQDIEFFRTSSMPGYSHVTHTHSHALNNPHSHVTHTHSHLTHTHSKPSESRFEEFTAIVNSFWVKADGKETVLNALANNEDCLSLELFMGQNDGDELLPKGHLAGSDHDT</sequence>
<keyword evidence="4" id="KW-1185">Reference proteome</keyword>
<evidence type="ECO:0000313" key="3">
    <source>
        <dbReference type="EMBL" id="WWC71316.1"/>
    </source>
</evidence>
<gene>
    <name evidence="2" type="ORF">I206_03821</name>
    <name evidence="3" type="ORF">I206_105270</name>
</gene>
<feature type="region of interest" description="Disordered" evidence="1">
    <location>
        <begin position="174"/>
        <end position="194"/>
    </location>
</feature>
<proteinExistence type="predicted"/>
<protein>
    <submittedName>
        <fullName evidence="2">Uncharacterized protein</fullName>
    </submittedName>
</protein>
<dbReference type="KEGG" id="kpin:30172190"/>
<reference evidence="3" key="2">
    <citation type="submission" date="2013-07" db="EMBL/GenBank/DDBJ databases">
        <authorList>
            <consortium name="The Broad Institute Genome Sequencing Platform"/>
            <person name="Cuomo C."/>
            <person name="Litvintseva A."/>
            <person name="Chen Y."/>
            <person name="Heitman J."/>
            <person name="Sun S."/>
            <person name="Springer D."/>
            <person name="Dromer F."/>
            <person name="Young S.K."/>
            <person name="Zeng Q."/>
            <person name="Gargeya S."/>
            <person name="Fitzgerald M."/>
            <person name="Abouelleil A."/>
            <person name="Alvarado L."/>
            <person name="Berlin A.M."/>
            <person name="Chapman S.B."/>
            <person name="Dewar J."/>
            <person name="Goldberg J."/>
            <person name="Griggs A."/>
            <person name="Gujja S."/>
            <person name="Hansen M."/>
            <person name="Howarth C."/>
            <person name="Imamovic A."/>
            <person name="Larimer J."/>
            <person name="McCowan C."/>
            <person name="Murphy C."/>
            <person name="Pearson M."/>
            <person name="Priest M."/>
            <person name="Roberts A."/>
            <person name="Saif S."/>
            <person name="Shea T."/>
            <person name="Sykes S."/>
            <person name="Wortman J."/>
            <person name="Nusbaum C."/>
            <person name="Birren B."/>
        </authorList>
    </citation>
    <scope>NUCLEOTIDE SEQUENCE</scope>
    <source>
        <strain evidence="3">CBS 10737</strain>
    </source>
</reference>
<organism evidence="2">
    <name type="scientific">Kwoniella pini CBS 10737</name>
    <dbReference type="NCBI Taxonomy" id="1296096"/>
    <lineage>
        <taxon>Eukaryota</taxon>
        <taxon>Fungi</taxon>
        <taxon>Dikarya</taxon>
        <taxon>Basidiomycota</taxon>
        <taxon>Agaricomycotina</taxon>
        <taxon>Tremellomycetes</taxon>
        <taxon>Tremellales</taxon>
        <taxon>Cryptococcaceae</taxon>
        <taxon>Kwoniella</taxon>
    </lineage>
</organism>
<reference evidence="3" key="4">
    <citation type="submission" date="2024-02" db="EMBL/GenBank/DDBJ databases">
        <title>Comparative genomics of Cryptococcus and Kwoniella reveals pathogenesis evolution and contrasting modes of karyotype evolution via chromosome fusion or intercentromeric recombination.</title>
        <authorList>
            <person name="Coelho M.A."/>
            <person name="David-Palma M."/>
            <person name="Shea T."/>
            <person name="Bowers K."/>
            <person name="McGinley-Smith S."/>
            <person name="Mohammad A.W."/>
            <person name="Gnirke A."/>
            <person name="Yurkov A.M."/>
            <person name="Nowrousian M."/>
            <person name="Sun S."/>
            <person name="Cuomo C.A."/>
            <person name="Heitman J."/>
        </authorList>
    </citation>
    <scope>NUCLEOTIDE SEQUENCE</scope>
    <source>
        <strain evidence="3">CBS 10737</strain>
    </source>
</reference>
<dbReference type="GeneID" id="30172190"/>
<reference evidence="2" key="3">
    <citation type="submission" date="2016-07" db="EMBL/GenBank/DDBJ databases">
        <title>Evolution of pathogenesis and genome organization in the Tremellales.</title>
        <authorList>
            <person name="Cuomo C."/>
            <person name="Litvintseva A."/>
            <person name="Heitman J."/>
            <person name="Chen Y."/>
            <person name="Sun S."/>
            <person name="Springer D."/>
            <person name="Dromer F."/>
            <person name="Young S."/>
            <person name="Zeng Q."/>
            <person name="Chapman S."/>
            <person name="Gujja S."/>
            <person name="Saif S."/>
            <person name="Birren B."/>
        </authorList>
    </citation>
    <scope>NUCLEOTIDE SEQUENCE</scope>
    <source>
        <strain evidence="2">CBS 10737</strain>
    </source>
</reference>
<evidence type="ECO:0000256" key="1">
    <source>
        <dbReference type="SAM" id="MobiDB-lite"/>
    </source>
</evidence>
<reference evidence="2" key="1">
    <citation type="submission" date="2013-07" db="EMBL/GenBank/DDBJ databases">
        <title>The Genome Sequence of Cryptococcus pinus CBS10737.</title>
        <authorList>
            <consortium name="The Broad Institute Genome Sequencing Platform"/>
            <person name="Cuomo C."/>
            <person name="Litvintseva A."/>
            <person name="Chen Y."/>
            <person name="Heitman J."/>
            <person name="Sun S."/>
            <person name="Springer D."/>
            <person name="Dromer F."/>
            <person name="Young S.K."/>
            <person name="Zeng Q."/>
            <person name="Gargeya S."/>
            <person name="Fitzgerald M."/>
            <person name="Abouelleil A."/>
            <person name="Alvarado L."/>
            <person name="Berlin A.M."/>
            <person name="Chapman S.B."/>
            <person name="Dewar J."/>
            <person name="Goldberg J."/>
            <person name="Griggs A."/>
            <person name="Gujja S."/>
            <person name="Hansen M."/>
            <person name="Howarth C."/>
            <person name="Imamovic A."/>
            <person name="Larimer J."/>
            <person name="McCowan C."/>
            <person name="Murphy C."/>
            <person name="Pearson M."/>
            <person name="Priest M."/>
            <person name="Roberts A."/>
            <person name="Saif S."/>
            <person name="Shea T."/>
            <person name="Sykes S."/>
            <person name="Wortman J."/>
            <person name="Nusbaum C."/>
            <person name="Birren B."/>
        </authorList>
    </citation>
    <scope>NUCLEOTIDE SEQUENCE [LARGE SCALE GENOMIC DNA]</scope>
    <source>
        <strain evidence="2">CBS 10737</strain>
    </source>
</reference>
<name>A0A1B9I4N6_9TREE</name>
<dbReference type="EMBL" id="CP144525">
    <property type="protein sequence ID" value="WWC71316.1"/>
    <property type="molecule type" value="Genomic_DNA"/>
</dbReference>
<evidence type="ECO:0000313" key="2">
    <source>
        <dbReference type="EMBL" id="OCF50497.1"/>
    </source>
</evidence>
<accession>A0A1B9I4N6</accession>
<dbReference type="EMBL" id="KI894010">
    <property type="protein sequence ID" value="OCF50497.1"/>
    <property type="molecule type" value="Genomic_DNA"/>
</dbReference>
<dbReference type="Proteomes" id="UP000094020">
    <property type="component" value="Chromosome 7"/>
</dbReference>
<dbReference type="RefSeq" id="XP_019011716.1">
    <property type="nucleotide sequence ID" value="XM_019155562.1"/>
</dbReference>
<evidence type="ECO:0000313" key="4">
    <source>
        <dbReference type="Proteomes" id="UP000094020"/>
    </source>
</evidence>
<dbReference type="AlphaFoldDB" id="A0A1B9I4N6"/>